<keyword evidence="2" id="KW-0805">Transcription regulation</keyword>
<dbReference type="SMART" id="SM00422">
    <property type="entry name" value="HTH_MERR"/>
    <property type="match status" value="1"/>
</dbReference>
<comment type="caution">
    <text evidence="6">The sequence shown here is derived from an EMBL/GenBank/DDBJ whole genome shotgun (WGS) entry which is preliminary data.</text>
</comment>
<dbReference type="Gene3D" id="3.20.80.10">
    <property type="entry name" value="Regulatory factor, effector binding domain"/>
    <property type="match status" value="1"/>
</dbReference>
<dbReference type="SUPFAM" id="SSF55136">
    <property type="entry name" value="Probable bacterial effector-binding domain"/>
    <property type="match status" value="1"/>
</dbReference>
<name>A0A9D2MUL5_9FIRM</name>
<keyword evidence="3" id="KW-0238">DNA-binding</keyword>
<dbReference type="PANTHER" id="PTHR30204">
    <property type="entry name" value="REDOX-CYCLING DRUG-SENSING TRANSCRIPTIONAL ACTIVATOR SOXR"/>
    <property type="match status" value="1"/>
</dbReference>
<dbReference type="Pfam" id="PF13411">
    <property type="entry name" value="MerR_1"/>
    <property type="match status" value="1"/>
</dbReference>
<evidence type="ECO:0000256" key="1">
    <source>
        <dbReference type="ARBA" id="ARBA00022491"/>
    </source>
</evidence>
<dbReference type="Proteomes" id="UP000826793">
    <property type="component" value="Unassembled WGS sequence"/>
</dbReference>
<keyword evidence="1" id="KW-0678">Repressor</keyword>
<dbReference type="GO" id="GO:0003677">
    <property type="term" value="F:DNA binding"/>
    <property type="evidence" value="ECO:0007669"/>
    <property type="project" value="UniProtKB-KW"/>
</dbReference>
<dbReference type="Gene3D" id="1.10.1660.10">
    <property type="match status" value="1"/>
</dbReference>
<organism evidence="6 7">
    <name type="scientific">Candidatus Acutalibacter pullicola</name>
    <dbReference type="NCBI Taxonomy" id="2838417"/>
    <lineage>
        <taxon>Bacteria</taxon>
        <taxon>Bacillati</taxon>
        <taxon>Bacillota</taxon>
        <taxon>Clostridia</taxon>
        <taxon>Eubacteriales</taxon>
        <taxon>Acutalibacteraceae</taxon>
        <taxon>Acutalibacter</taxon>
    </lineage>
</organism>
<keyword evidence="4" id="KW-0804">Transcription</keyword>
<reference evidence="6" key="1">
    <citation type="journal article" date="2021" name="PeerJ">
        <title>Extensive microbial diversity within the chicken gut microbiome revealed by metagenomics and culture.</title>
        <authorList>
            <person name="Gilroy R."/>
            <person name="Ravi A."/>
            <person name="Getino M."/>
            <person name="Pursley I."/>
            <person name="Horton D.L."/>
            <person name="Alikhan N.F."/>
            <person name="Baker D."/>
            <person name="Gharbi K."/>
            <person name="Hall N."/>
            <person name="Watson M."/>
            <person name="Adriaenssens E.M."/>
            <person name="Foster-Nyarko E."/>
            <person name="Jarju S."/>
            <person name="Secka A."/>
            <person name="Antonio M."/>
            <person name="Oren A."/>
            <person name="Chaudhuri R.R."/>
            <person name="La Ragione R."/>
            <person name="Hildebrand F."/>
            <person name="Pallen M.J."/>
        </authorList>
    </citation>
    <scope>NUCLEOTIDE SEQUENCE</scope>
    <source>
        <strain evidence="6">CHK185-1770</strain>
    </source>
</reference>
<evidence type="ECO:0000256" key="2">
    <source>
        <dbReference type="ARBA" id="ARBA00023015"/>
    </source>
</evidence>
<feature type="domain" description="HTH merR-type" evidence="5">
    <location>
        <begin position="4"/>
        <end position="74"/>
    </location>
</feature>
<accession>A0A9D2MUL5</accession>
<dbReference type="GO" id="GO:0003700">
    <property type="term" value="F:DNA-binding transcription factor activity"/>
    <property type="evidence" value="ECO:0007669"/>
    <property type="project" value="InterPro"/>
</dbReference>
<dbReference type="InterPro" id="IPR011256">
    <property type="entry name" value="Reg_factor_effector_dom_sf"/>
</dbReference>
<dbReference type="AlphaFoldDB" id="A0A9D2MUL5"/>
<dbReference type="EMBL" id="DWXG01000017">
    <property type="protein sequence ID" value="HJB97386.1"/>
    <property type="molecule type" value="Genomic_DNA"/>
</dbReference>
<evidence type="ECO:0000256" key="3">
    <source>
        <dbReference type="ARBA" id="ARBA00023125"/>
    </source>
</evidence>
<protein>
    <submittedName>
        <fullName evidence="6">MerR family transcriptional regulator</fullName>
    </submittedName>
</protein>
<dbReference type="InterPro" id="IPR009061">
    <property type="entry name" value="DNA-bd_dom_put_sf"/>
</dbReference>
<gene>
    <name evidence="6" type="ORF">H9710_02270</name>
</gene>
<reference evidence="6" key="2">
    <citation type="submission" date="2021-04" db="EMBL/GenBank/DDBJ databases">
        <authorList>
            <person name="Gilroy R."/>
        </authorList>
    </citation>
    <scope>NUCLEOTIDE SEQUENCE</scope>
    <source>
        <strain evidence="6">CHK185-1770</strain>
    </source>
</reference>
<dbReference type="InterPro" id="IPR000551">
    <property type="entry name" value="MerR-type_HTH_dom"/>
</dbReference>
<proteinExistence type="predicted"/>
<dbReference type="PROSITE" id="PS50937">
    <property type="entry name" value="HTH_MERR_2"/>
    <property type="match status" value="1"/>
</dbReference>
<evidence type="ECO:0000259" key="5">
    <source>
        <dbReference type="PROSITE" id="PS50937"/>
    </source>
</evidence>
<evidence type="ECO:0000256" key="4">
    <source>
        <dbReference type="ARBA" id="ARBA00023163"/>
    </source>
</evidence>
<dbReference type="InterPro" id="IPR047057">
    <property type="entry name" value="MerR_fam"/>
</dbReference>
<dbReference type="SUPFAM" id="SSF46955">
    <property type="entry name" value="Putative DNA-binding domain"/>
    <property type="match status" value="1"/>
</dbReference>
<dbReference type="PANTHER" id="PTHR30204:SF69">
    <property type="entry name" value="MERR-FAMILY TRANSCRIPTIONAL REGULATOR"/>
    <property type="match status" value="1"/>
</dbReference>
<evidence type="ECO:0000313" key="7">
    <source>
        <dbReference type="Proteomes" id="UP000826793"/>
    </source>
</evidence>
<dbReference type="CDD" id="cd01107">
    <property type="entry name" value="HTH_BmrR"/>
    <property type="match status" value="1"/>
</dbReference>
<evidence type="ECO:0000313" key="6">
    <source>
        <dbReference type="EMBL" id="HJB97386.1"/>
    </source>
</evidence>
<sequence>MDNLFSIGELSKYQNISKQTLIFYDKIGLFRPAYVDPKNGYRYYSSKQIDYLDTILIMKKIGFSLAEIREYMQQYTIDSSLVTLKNQVAAIDRQIEELRLIRSRLLHRCTQMENAKVYKEKENTVLLEKVEAQYLLVHPVEPPYSLREISIATKTCFADSFQKELPIYFQCGVIVPYSRILEKRFTEAAFAFLPIEKTDKVSNIKRLPPGECVSVYHVGDYLSIGRSYEKVLEYCRLHSLEIVSDSYEFCINDYITTYDENEYITKMIIPGLFEPPVRTLRATIPENEATYSGNSEPL</sequence>